<name>A0A1G7N1P4_9FIRM</name>
<evidence type="ECO:0000313" key="7">
    <source>
        <dbReference type="Proteomes" id="UP000199519"/>
    </source>
</evidence>
<evidence type="ECO:0000313" key="2">
    <source>
        <dbReference type="EMBL" id="SDF67882.1"/>
    </source>
</evidence>
<dbReference type="Pfam" id="PF13847">
    <property type="entry name" value="Methyltransf_31"/>
    <property type="match status" value="1"/>
</dbReference>
<evidence type="ECO:0000313" key="5">
    <source>
        <dbReference type="Proteomes" id="UP000198612"/>
    </source>
</evidence>
<dbReference type="AlphaFoldDB" id="A0A1G7N1P4"/>
<keyword evidence="4" id="KW-0808">Transferase</keyword>
<dbReference type="GO" id="GO:0008168">
    <property type="term" value="F:methyltransferase activity"/>
    <property type="evidence" value="ECO:0007669"/>
    <property type="project" value="UniProtKB-KW"/>
</dbReference>
<evidence type="ECO:0000313" key="4">
    <source>
        <dbReference type="EMBL" id="SET02467.1"/>
    </source>
</evidence>
<evidence type="ECO:0000313" key="6">
    <source>
        <dbReference type="Proteomes" id="UP000198945"/>
    </source>
</evidence>
<sequence>MAGKRFHSSKKKKLFAEKRLKSLKPAQLLTELNLEAGDIFIDIGAGNGFFSLPGAEIVGEKGKVYSVDVQIDMLLDLKHRAQQAGLSDRIEICKSDDNDANLHQKADFMLFAYLFHEVEEKDQFLDNYFKFLKKGSKVVFIEWDPSQREEGPPLHHRIEKDDLKSMLEERAIKNIKIKEIDYNSYLVSGRKV</sequence>
<dbReference type="Proteomes" id="UP000199519">
    <property type="component" value="Unassembled WGS sequence"/>
</dbReference>
<dbReference type="GO" id="GO:0032259">
    <property type="term" value="P:methylation"/>
    <property type="evidence" value="ECO:0007669"/>
    <property type="project" value="UniProtKB-KW"/>
</dbReference>
<evidence type="ECO:0000313" key="3">
    <source>
        <dbReference type="EMBL" id="SDI64039.1"/>
    </source>
</evidence>
<evidence type="ECO:0000259" key="1">
    <source>
        <dbReference type="Pfam" id="PF13847"/>
    </source>
</evidence>
<dbReference type="InterPro" id="IPR025714">
    <property type="entry name" value="Methyltranfer_dom"/>
</dbReference>
<dbReference type="InterPro" id="IPR029063">
    <property type="entry name" value="SAM-dependent_MTases_sf"/>
</dbReference>
<accession>A0A1G7N1P4</accession>
<feature type="domain" description="Methyltransferase" evidence="1">
    <location>
        <begin position="36"/>
        <end position="169"/>
    </location>
</feature>
<dbReference type="Proteomes" id="UP000198612">
    <property type="component" value="Unassembled WGS sequence"/>
</dbReference>
<dbReference type="RefSeq" id="WP_089716783.1">
    <property type="nucleotide sequence ID" value="NZ_FNBJ01000019.1"/>
</dbReference>
<dbReference type="SUPFAM" id="SSF53335">
    <property type="entry name" value="S-adenosyl-L-methionine-dependent methyltransferases"/>
    <property type="match status" value="1"/>
</dbReference>
<keyword evidence="4" id="KW-0489">Methyltransferase</keyword>
<dbReference type="Proteomes" id="UP000198945">
    <property type="component" value="Unassembled WGS sequence"/>
</dbReference>
<dbReference type="EMBL" id="FOHG01000018">
    <property type="protein sequence ID" value="SET02467.1"/>
    <property type="molecule type" value="Genomic_DNA"/>
</dbReference>
<reference evidence="5 7" key="1">
    <citation type="submission" date="2016-10" db="EMBL/GenBank/DDBJ databases">
        <authorList>
            <person name="Varghese N."/>
            <person name="Submissions S."/>
        </authorList>
    </citation>
    <scope>NUCLEOTIDE SEQUENCE [LARGE SCALE GENOMIC DNA]</scope>
    <source>
        <strain evidence="2 7">WG2</strain>
        <strain evidence="4 5">WG5</strain>
    </source>
</reference>
<keyword evidence="7" id="KW-1185">Reference proteome</keyword>
<dbReference type="EMBL" id="FNEH01000010">
    <property type="protein sequence ID" value="SDI64039.1"/>
    <property type="molecule type" value="Genomic_DNA"/>
</dbReference>
<proteinExistence type="predicted"/>
<dbReference type="CDD" id="cd02440">
    <property type="entry name" value="AdoMet_MTases"/>
    <property type="match status" value="1"/>
</dbReference>
<dbReference type="EMBL" id="FNBJ01000019">
    <property type="protein sequence ID" value="SDF67882.1"/>
    <property type="molecule type" value="Genomic_DNA"/>
</dbReference>
<gene>
    <name evidence="2" type="ORF">SAMN04488598_11941</name>
    <name evidence="4" type="ORF">SAMN04515652_1183</name>
    <name evidence="3" type="ORF">SAMN04515654_11075</name>
</gene>
<dbReference type="Gene3D" id="3.40.50.150">
    <property type="entry name" value="Vaccinia Virus protein VP39"/>
    <property type="match status" value="1"/>
</dbReference>
<reference evidence="3 6" key="2">
    <citation type="submission" date="2016-10" db="EMBL/GenBank/DDBJ databases">
        <authorList>
            <person name="de Groot N.N."/>
        </authorList>
    </citation>
    <scope>NUCLEOTIDE SEQUENCE [LARGE SCALE GENOMIC DNA]</scope>
    <source>
        <strain evidence="3 6">WG7</strain>
    </source>
</reference>
<protein>
    <submittedName>
        <fullName evidence="4">Methyltransferase domain-containing protein</fullName>
    </submittedName>
</protein>
<organism evidence="4 5">
    <name type="scientific">Halanaerobium congolense</name>
    <dbReference type="NCBI Taxonomy" id="54121"/>
    <lineage>
        <taxon>Bacteria</taxon>
        <taxon>Bacillati</taxon>
        <taxon>Bacillota</taxon>
        <taxon>Clostridia</taxon>
        <taxon>Halanaerobiales</taxon>
        <taxon>Halanaerobiaceae</taxon>
        <taxon>Halanaerobium</taxon>
    </lineage>
</organism>